<name>A0A542ZN41_9MICO</name>
<dbReference type="InterPro" id="IPR021458">
    <property type="entry name" value="Rv0495c"/>
</dbReference>
<evidence type="ECO:0008006" key="5">
    <source>
        <dbReference type="Google" id="ProtNLM"/>
    </source>
</evidence>
<evidence type="ECO:0000256" key="2">
    <source>
        <dbReference type="SAM" id="MobiDB-lite"/>
    </source>
</evidence>
<proteinExistence type="inferred from homology"/>
<dbReference type="Pfam" id="PF11307">
    <property type="entry name" value="DUF3109"/>
    <property type="match status" value="1"/>
</dbReference>
<dbReference type="RefSeq" id="WP_246092218.1">
    <property type="nucleotide sequence ID" value="NZ_BAAAKX010000012.1"/>
</dbReference>
<feature type="region of interest" description="Disordered" evidence="2">
    <location>
        <begin position="259"/>
        <end position="287"/>
    </location>
</feature>
<reference evidence="3 4" key="1">
    <citation type="submission" date="2019-06" db="EMBL/GenBank/DDBJ databases">
        <title>Sequencing the genomes of 1000 actinobacteria strains.</title>
        <authorList>
            <person name="Klenk H.-P."/>
        </authorList>
    </citation>
    <scope>NUCLEOTIDE SEQUENCE [LARGE SCALE GENOMIC DNA]</scope>
    <source>
        <strain evidence="3 4">DSM 18082</strain>
    </source>
</reference>
<evidence type="ECO:0000256" key="1">
    <source>
        <dbReference type="ARBA" id="ARBA00093770"/>
    </source>
</evidence>
<keyword evidence="4" id="KW-1185">Reference proteome</keyword>
<organism evidence="3 4">
    <name type="scientific">Oryzihumus leptocrescens</name>
    <dbReference type="NCBI Taxonomy" id="297536"/>
    <lineage>
        <taxon>Bacteria</taxon>
        <taxon>Bacillati</taxon>
        <taxon>Actinomycetota</taxon>
        <taxon>Actinomycetes</taxon>
        <taxon>Micrococcales</taxon>
        <taxon>Intrasporangiaceae</taxon>
        <taxon>Oryzihumus</taxon>
    </lineage>
</organism>
<comment type="caution">
    <text evidence="3">The sequence shown here is derived from an EMBL/GenBank/DDBJ whole genome shotgun (WGS) entry which is preliminary data.</text>
</comment>
<sequence length="287" mass="31571">MPETPLDIARTWVEFTDPADPAQRFRCDVTWLTSSWTCIYGSGCHGIYADRPSDGCCTLGAHFTDKDDVQRVKRAVAGLGPDEWQMHDLGQDGKWTEKEDGDLKTRVVDGACIFLNRPGFPAGDGCALHQHAVRRGLEPHTVKPDVCWQLPIRRTYRTVELPDESSYLEVSISEYDRRGWGPGGHDLDWYCSGNPEAHVGKEPVYRSNRGELVELMGQAAYDELVVRCEAHLAVVKAARSKGSRTLLPLLVHPATLQAQAAAGEPRAKAGKAASGKAGKPPKAKRDK</sequence>
<dbReference type="EMBL" id="VFOQ01000001">
    <property type="protein sequence ID" value="TQL61755.1"/>
    <property type="molecule type" value="Genomic_DNA"/>
</dbReference>
<dbReference type="AlphaFoldDB" id="A0A542ZN41"/>
<accession>A0A542ZN41</accession>
<comment type="similarity">
    <text evidence="1">Belongs to the Rv0495c family.</text>
</comment>
<protein>
    <recommendedName>
        <fullName evidence="5">DUF3109 family protein</fullName>
    </recommendedName>
</protein>
<gene>
    <name evidence="3" type="ORF">FB474_3174</name>
</gene>
<evidence type="ECO:0000313" key="3">
    <source>
        <dbReference type="EMBL" id="TQL61755.1"/>
    </source>
</evidence>
<evidence type="ECO:0000313" key="4">
    <source>
        <dbReference type="Proteomes" id="UP000319514"/>
    </source>
</evidence>
<dbReference type="Proteomes" id="UP000319514">
    <property type="component" value="Unassembled WGS sequence"/>
</dbReference>